<evidence type="ECO:0008006" key="3">
    <source>
        <dbReference type="Google" id="ProtNLM"/>
    </source>
</evidence>
<evidence type="ECO:0000313" key="2">
    <source>
        <dbReference type="Proteomes" id="UP001164746"/>
    </source>
</evidence>
<dbReference type="Proteomes" id="UP001164746">
    <property type="component" value="Chromosome 5"/>
</dbReference>
<keyword evidence="2" id="KW-1185">Reference proteome</keyword>
<name>A0ABY7E9C2_MYAAR</name>
<reference evidence="1" key="1">
    <citation type="submission" date="2022-11" db="EMBL/GenBank/DDBJ databases">
        <title>Centuries of genome instability and evolution in soft-shell clam transmissible cancer (bioRxiv).</title>
        <authorList>
            <person name="Hart S.F.M."/>
            <person name="Yonemitsu M.A."/>
            <person name="Giersch R.M."/>
            <person name="Beal B.F."/>
            <person name="Arriagada G."/>
            <person name="Davis B.W."/>
            <person name="Ostrander E.A."/>
            <person name="Goff S.P."/>
            <person name="Metzger M.J."/>
        </authorList>
    </citation>
    <scope>NUCLEOTIDE SEQUENCE</scope>
    <source>
        <strain evidence="1">MELC-2E11</strain>
        <tissue evidence="1">Siphon/mantle</tissue>
    </source>
</reference>
<proteinExistence type="predicted"/>
<protein>
    <recommendedName>
        <fullName evidence="3">C2H2-type domain-containing protein</fullName>
    </recommendedName>
</protein>
<organism evidence="1 2">
    <name type="scientific">Mya arenaria</name>
    <name type="common">Soft-shell clam</name>
    <dbReference type="NCBI Taxonomy" id="6604"/>
    <lineage>
        <taxon>Eukaryota</taxon>
        <taxon>Metazoa</taxon>
        <taxon>Spiralia</taxon>
        <taxon>Lophotrochozoa</taxon>
        <taxon>Mollusca</taxon>
        <taxon>Bivalvia</taxon>
        <taxon>Autobranchia</taxon>
        <taxon>Heteroconchia</taxon>
        <taxon>Euheterodonta</taxon>
        <taxon>Imparidentia</taxon>
        <taxon>Neoheterodontei</taxon>
        <taxon>Myida</taxon>
        <taxon>Myoidea</taxon>
        <taxon>Myidae</taxon>
        <taxon>Mya</taxon>
    </lineage>
</organism>
<evidence type="ECO:0000313" key="1">
    <source>
        <dbReference type="EMBL" id="WAR04999.1"/>
    </source>
</evidence>
<dbReference type="Gene3D" id="3.30.160.60">
    <property type="entry name" value="Classic Zinc Finger"/>
    <property type="match status" value="1"/>
</dbReference>
<gene>
    <name evidence="1" type="ORF">MAR_020368</name>
</gene>
<sequence length="148" mass="17408">MATASVYKASDQVYDYICSKCEEHDLNAEAKHFCPECEHYLSDKCVTLHNGYHSKHTVYGRGDIQKWIGFFMDRCDQHGNKLEVHCDHHQELNDRQCSSISHLPDLARGFLETNEFKQLQSSVDKMRRRLYRVKNARMKDHIALKDFN</sequence>
<dbReference type="EMBL" id="CP111016">
    <property type="protein sequence ID" value="WAR04999.1"/>
    <property type="molecule type" value="Genomic_DNA"/>
</dbReference>
<accession>A0ABY7E9C2</accession>